<gene>
    <name evidence="2" type="ORF">HK413_05760</name>
</gene>
<accession>A0ABX1W596</accession>
<feature type="transmembrane region" description="Helical" evidence="1">
    <location>
        <begin position="34"/>
        <end position="52"/>
    </location>
</feature>
<protein>
    <submittedName>
        <fullName evidence="2">Uncharacterized protein</fullName>
    </submittedName>
</protein>
<dbReference type="EMBL" id="JABFCR010000019">
    <property type="protein sequence ID" value="NNU33766.1"/>
    <property type="molecule type" value="Genomic_DNA"/>
</dbReference>
<keyword evidence="1" id="KW-0812">Transmembrane</keyword>
<keyword evidence="1" id="KW-1133">Transmembrane helix</keyword>
<dbReference type="Proteomes" id="UP000566071">
    <property type="component" value="Unassembled WGS sequence"/>
</dbReference>
<proteinExistence type="predicted"/>
<evidence type="ECO:0000313" key="2">
    <source>
        <dbReference type="EMBL" id="NNU33766.1"/>
    </source>
</evidence>
<organism evidence="2 3">
    <name type="scientific">Mucilaginibacter humi</name>
    <dbReference type="NCBI Taxonomy" id="2732510"/>
    <lineage>
        <taxon>Bacteria</taxon>
        <taxon>Pseudomonadati</taxon>
        <taxon>Bacteroidota</taxon>
        <taxon>Sphingobacteriia</taxon>
        <taxon>Sphingobacteriales</taxon>
        <taxon>Sphingobacteriaceae</taxon>
        <taxon>Mucilaginibacter</taxon>
    </lineage>
</organism>
<evidence type="ECO:0000313" key="3">
    <source>
        <dbReference type="Proteomes" id="UP000566071"/>
    </source>
</evidence>
<keyword evidence="1" id="KW-0472">Membrane</keyword>
<keyword evidence="3" id="KW-1185">Reference proteome</keyword>
<comment type="caution">
    <text evidence="2">The sequence shown here is derived from an EMBL/GenBank/DDBJ whole genome shotgun (WGS) entry which is preliminary data.</text>
</comment>
<sequence length="60" mass="7025">MIRNLQVQTEVLNQQLNVIEQFNEFKNQKMKAKIYSIALVAVMSLGPLTLLLHKKHLRHL</sequence>
<evidence type="ECO:0000256" key="1">
    <source>
        <dbReference type="SAM" id="Phobius"/>
    </source>
</evidence>
<reference evidence="2 3" key="1">
    <citation type="submission" date="2020-05" db="EMBL/GenBank/DDBJ databases">
        <authorList>
            <person name="Khan S.A."/>
            <person name="Jeon C.O."/>
            <person name="Chun B.H."/>
        </authorList>
    </citation>
    <scope>NUCLEOTIDE SEQUENCE [LARGE SCALE GENOMIC DNA]</scope>
    <source>
        <strain evidence="2 3">S1162</strain>
    </source>
</reference>
<name>A0ABX1W596_9SPHI</name>
<dbReference type="RefSeq" id="WP_175269451.1">
    <property type="nucleotide sequence ID" value="NZ_JABFCR010000019.1"/>
</dbReference>